<reference evidence="2" key="1">
    <citation type="submission" date="2005-09" db="EMBL/GenBank/DDBJ databases">
        <authorList>
            <person name="Mural R.J."/>
            <person name="Li P.W."/>
            <person name="Adams M.D."/>
            <person name="Amanatides P.G."/>
            <person name="Baden-Tillson H."/>
            <person name="Barnstead M."/>
            <person name="Chin S.H."/>
            <person name="Dew I."/>
            <person name="Evans C.A."/>
            <person name="Ferriera S."/>
            <person name="Flanigan M."/>
            <person name="Fosler C."/>
            <person name="Glodek A."/>
            <person name="Gu Z."/>
            <person name="Holt R.A."/>
            <person name="Jennings D."/>
            <person name="Kraft C.L."/>
            <person name="Lu F."/>
            <person name="Nguyen T."/>
            <person name="Nusskern D.R."/>
            <person name="Pfannkoch C.M."/>
            <person name="Sitter C."/>
            <person name="Sutton G.G."/>
            <person name="Venter J.C."/>
            <person name="Wang Z."/>
            <person name="Woodage T."/>
            <person name="Zheng X.H."/>
            <person name="Zhong F."/>
        </authorList>
    </citation>
    <scope>NUCLEOTIDE SEQUENCE [LARGE SCALE GENOMIC DNA]</scope>
    <source>
        <strain>BN</strain>
        <strain evidence="2">Sprague-Dawley</strain>
    </source>
</reference>
<protein>
    <submittedName>
        <fullName evidence="1">RCG26393</fullName>
    </submittedName>
</protein>
<dbReference type="Proteomes" id="UP000234681">
    <property type="component" value="Chromosome 3"/>
</dbReference>
<dbReference type="EMBL" id="CH473949">
    <property type="protein sequence ID" value="EDL79849.1"/>
    <property type="molecule type" value="Genomic_DNA"/>
</dbReference>
<evidence type="ECO:0000313" key="1">
    <source>
        <dbReference type="EMBL" id="EDL79849.1"/>
    </source>
</evidence>
<dbReference type="AlphaFoldDB" id="A6HP98"/>
<gene>
    <name evidence="1" type="ORF">rCG_26393</name>
</gene>
<evidence type="ECO:0000313" key="2">
    <source>
        <dbReference type="Proteomes" id="UP000234681"/>
    </source>
</evidence>
<organism evidence="1 2">
    <name type="scientific">Rattus norvegicus</name>
    <name type="common">Rat</name>
    <dbReference type="NCBI Taxonomy" id="10116"/>
    <lineage>
        <taxon>Eukaryota</taxon>
        <taxon>Metazoa</taxon>
        <taxon>Chordata</taxon>
        <taxon>Craniata</taxon>
        <taxon>Vertebrata</taxon>
        <taxon>Euteleostomi</taxon>
        <taxon>Mammalia</taxon>
        <taxon>Eutheria</taxon>
        <taxon>Euarchontoglires</taxon>
        <taxon>Glires</taxon>
        <taxon>Rodentia</taxon>
        <taxon>Myomorpha</taxon>
        <taxon>Muroidea</taxon>
        <taxon>Muridae</taxon>
        <taxon>Murinae</taxon>
        <taxon>Rattus</taxon>
    </lineage>
</organism>
<proteinExistence type="predicted"/>
<sequence length="95" mass="10989">MEGLICVVTRRNTLESHQAVCASYPPFMTTCFRTWRLWPIWPLKTNRKILQYCIKTMAHPGLKSGLQAARPHQELSRQRCFVGDDATEMSMFGRS</sequence>
<name>A6HP98_RAT</name>
<accession>A6HP98</accession>